<name>A0A1I8I4Z3_9PLAT</name>
<feature type="region of interest" description="Disordered" evidence="1">
    <location>
        <begin position="19"/>
        <end position="211"/>
    </location>
</feature>
<feature type="region of interest" description="Disordered" evidence="1">
    <location>
        <begin position="258"/>
        <end position="355"/>
    </location>
</feature>
<evidence type="ECO:0000313" key="2">
    <source>
        <dbReference type="Proteomes" id="UP000095280"/>
    </source>
</evidence>
<evidence type="ECO:0000313" key="3">
    <source>
        <dbReference type="WBParaSite" id="maker-uti_cns_0010033-snap-gene-0.3-mRNA-1"/>
    </source>
</evidence>
<organism evidence="2 3">
    <name type="scientific">Macrostomum lignano</name>
    <dbReference type="NCBI Taxonomy" id="282301"/>
    <lineage>
        <taxon>Eukaryota</taxon>
        <taxon>Metazoa</taxon>
        <taxon>Spiralia</taxon>
        <taxon>Lophotrochozoa</taxon>
        <taxon>Platyhelminthes</taxon>
        <taxon>Rhabditophora</taxon>
        <taxon>Macrostomorpha</taxon>
        <taxon>Macrostomida</taxon>
        <taxon>Macrostomidae</taxon>
        <taxon>Macrostomum</taxon>
    </lineage>
</organism>
<feature type="compositionally biased region" description="Acidic residues" evidence="1">
    <location>
        <begin position="170"/>
        <end position="187"/>
    </location>
</feature>
<reference evidence="3" key="1">
    <citation type="submission" date="2016-11" db="UniProtKB">
        <authorList>
            <consortium name="WormBaseParasite"/>
        </authorList>
    </citation>
    <scope>IDENTIFICATION</scope>
</reference>
<feature type="compositionally biased region" description="Polar residues" evidence="1">
    <location>
        <begin position="19"/>
        <end position="28"/>
    </location>
</feature>
<accession>A0A1I8I4Z3</accession>
<dbReference type="WBParaSite" id="maker-uti_cns_0010033-snap-gene-0.3-mRNA-1">
    <property type="protein sequence ID" value="maker-uti_cns_0010033-snap-gene-0.3-mRNA-1"/>
    <property type="gene ID" value="maker-uti_cns_0010033-snap-gene-0.3"/>
</dbReference>
<feature type="compositionally biased region" description="Basic and acidic residues" evidence="1">
    <location>
        <begin position="259"/>
        <end position="281"/>
    </location>
</feature>
<feature type="compositionally biased region" description="Polar residues" evidence="1">
    <location>
        <begin position="340"/>
        <end position="355"/>
    </location>
</feature>
<feature type="compositionally biased region" description="Basic and acidic residues" evidence="1">
    <location>
        <begin position="105"/>
        <end position="118"/>
    </location>
</feature>
<keyword evidence="2" id="KW-1185">Reference proteome</keyword>
<dbReference type="AlphaFoldDB" id="A0A1I8I4Z3"/>
<feature type="compositionally biased region" description="Acidic residues" evidence="1">
    <location>
        <begin position="120"/>
        <end position="133"/>
    </location>
</feature>
<evidence type="ECO:0000256" key="1">
    <source>
        <dbReference type="SAM" id="MobiDB-lite"/>
    </source>
</evidence>
<protein>
    <submittedName>
        <fullName evidence="3">Tub domain-containing protein</fullName>
    </submittedName>
</protein>
<feature type="compositionally biased region" description="Basic residues" evidence="1">
    <location>
        <begin position="142"/>
        <end position="160"/>
    </location>
</feature>
<proteinExistence type="predicted"/>
<feature type="compositionally biased region" description="Low complexity" evidence="1">
    <location>
        <begin position="315"/>
        <end position="339"/>
    </location>
</feature>
<dbReference type="Proteomes" id="UP000095280">
    <property type="component" value="Unplaced"/>
</dbReference>
<sequence>ISLPDWVVKEIEDYYTETGITRKTTPTDVTPAKSGHQSKGFYIGMHQQRLDGADSPHTLGGSTRGGRSPSGETPGAGSGGISSEDEVLNNEADGGVIKVTVSSRHRVEGENEADRSDASEGADDGDASSEQEDLAVSSYDSHRRRRSHRRQRRLRIRARTRLSTVPSSADADEADDTDSQGSSDEEGAAAKTDGDKAKKRKRRLVLYKEPHFFKPHHRKKLTVPKDPFSKNREFKMVRQSVIAPVSSDRKLGFIAMSRETNRKELKQFKLKPRSTEDDRGEWSPPKRAPFAQKTQDKSSSKVVPEPQLPVIEGETGSNTATTSAANPNSTNPNSTNLTNKQSEASSNHQIKTQQT</sequence>